<comment type="caution">
    <text evidence="1">The sequence shown here is derived from an EMBL/GenBank/DDBJ whole genome shotgun (WGS) entry which is preliminary data.</text>
</comment>
<evidence type="ECO:0000313" key="2">
    <source>
        <dbReference type="Proteomes" id="UP000639403"/>
    </source>
</evidence>
<name>A0A8H7NY18_9APHY</name>
<gene>
    <name evidence="1" type="ORF">IEO21_07697</name>
</gene>
<reference evidence="1" key="2">
    <citation type="journal article" name="Front. Microbiol.">
        <title>Degradative Capacity of Two Strains of Rhodonia placenta: From Phenotype to Genotype.</title>
        <authorList>
            <person name="Kolle M."/>
            <person name="Horta M.A.C."/>
            <person name="Nowrousian M."/>
            <person name="Ohm R.A."/>
            <person name="Benz J.P."/>
            <person name="Pilgard A."/>
        </authorList>
    </citation>
    <scope>NUCLEOTIDE SEQUENCE</scope>
    <source>
        <strain evidence="1">FPRL280</strain>
    </source>
</reference>
<dbReference type="Proteomes" id="UP000639403">
    <property type="component" value="Unassembled WGS sequence"/>
</dbReference>
<proteinExistence type="predicted"/>
<dbReference type="EMBL" id="JADOXO010000228">
    <property type="protein sequence ID" value="KAF9808932.1"/>
    <property type="molecule type" value="Genomic_DNA"/>
</dbReference>
<evidence type="ECO:0000313" key="1">
    <source>
        <dbReference type="EMBL" id="KAF9808932.1"/>
    </source>
</evidence>
<dbReference type="AlphaFoldDB" id="A0A8H7NY18"/>
<organism evidence="1 2">
    <name type="scientific">Rhodonia placenta</name>
    <dbReference type="NCBI Taxonomy" id="104341"/>
    <lineage>
        <taxon>Eukaryota</taxon>
        <taxon>Fungi</taxon>
        <taxon>Dikarya</taxon>
        <taxon>Basidiomycota</taxon>
        <taxon>Agaricomycotina</taxon>
        <taxon>Agaricomycetes</taxon>
        <taxon>Polyporales</taxon>
        <taxon>Adustoporiaceae</taxon>
        <taxon>Rhodonia</taxon>
    </lineage>
</organism>
<reference evidence="1" key="1">
    <citation type="submission" date="2020-11" db="EMBL/GenBank/DDBJ databases">
        <authorList>
            <person name="Koelle M."/>
            <person name="Horta M.A.C."/>
            <person name="Nowrousian M."/>
            <person name="Ohm R.A."/>
            <person name="Benz P."/>
            <person name="Pilgard A."/>
        </authorList>
    </citation>
    <scope>NUCLEOTIDE SEQUENCE</scope>
    <source>
        <strain evidence="1">FPRL280</strain>
    </source>
</reference>
<protein>
    <submittedName>
        <fullName evidence="1">Uncharacterized protein</fullName>
    </submittedName>
</protein>
<sequence length="69" mass="7454">MGSSIPLEYHVRPSRSFGTVVTDSSQPSTANTYLKPAIELIIQSVSIIDDVLKTSTRTLVRSMTTATPS</sequence>
<accession>A0A8H7NY18</accession>